<organism evidence="1 2">
    <name type="scientific">Smallanthus sonchifolius</name>
    <dbReference type="NCBI Taxonomy" id="185202"/>
    <lineage>
        <taxon>Eukaryota</taxon>
        <taxon>Viridiplantae</taxon>
        <taxon>Streptophyta</taxon>
        <taxon>Embryophyta</taxon>
        <taxon>Tracheophyta</taxon>
        <taxon>Spermatophyta</taxon>
        <taxon>Magnoliopsida</taxon>
        <taxon>eudicotyledons</taxon>
        <taxon>Gunneridae</taxon>
        <taxon>Pentapetalae</taxon>
        <taxon>asterids</taxon>
        <taxon>campanulids</taxon>
        <taxon>Asterales</taxon>
        <taxon>Asteraceae</taxon>
        <taxon>Asteroideae</taxon>
        <taxon>Heliantheae alliance</taxon>
        <taxon>Millerieae</taxon>
        <taxon>Smallanthus</taxon>
    </lineage>
</organism>
<gene>
    <name evidence="1" type="ORF">L1987_70762</name>
</gene>
<accession>A0ACB9ARX1</accession>
<dbReference type="EMBL" id="CM042041">
    <property type="protein sequence ID" value="KAI3712211.1"/>
    <property type="molecule type" value="Genomic_DNA"/>
</dbReference>
<evidence type="ECO:0000313" key="1">
    <source>
        <dbReference type="EMBL" id="KAI3712211.1"/>
    </source>
</evidence>
<proteinExistence type="predicted"/>
<dbReference type="Proteomes" id="UP001056120">
    <property type="component" value="Linkage Group LG24"/>
</dbReference>
<sequence>MPPRRNVRNAWRENAPNIRGIVTANEPTTLKAAILLAGSLTDGAVRDGTLTKKGMGEKRKWNEGTRRKTTSEYDKKPTTARNFVAVTHDRKPYTGPRPRCNRCNLQHPGNCQACP</sequence>
<protein>
    <submittedName>
        <fullName evidence="1">Uncharacterized protein</fullName>
    </submittedName>
</protein>
<reference evidence="2" key="1">
    <citation type="journal article" date="2022" name="Mol. Ecol. Resour.">
        <title>The genomes of chicory, endive, great burdock and yacon provide insights into Asteraceae palaeo-polyploidization history and plant inulin production.</title>
        <authorList>
            <person name="Fan W."/>
            <person name="Wang S."/>
            <person name="Wang H."/>
            <person name="Wang A."/>
            <person name="Jiang F."/>
            <person name="Liu H."/>
            <person name="Zhao H."/>
            <person name="Xu D."/>
            <person name="Zhang Y."/>
        </authorList>
    </citation>
    <scope>NUCLEOTIDE SEQUENCE [LARGE SCALE GENOMIC DNA]</scope>
    <source>
        <strain evidence="2">cv. Yunnan</strain>
    </source>
</reference>
<reference evidence="1 2" key="2">
    <citation type="journal article" date="2022" name="Mol. Ecol. Resour.">
        <title>The genomes of chicory, endive, great burdock and yacon provide insights into Asteraceae paleo-polyploidization history and plant inulin production.</title>
        <authorList>
            <person name="Fan W."/>
            <person name="Wang S."/>
            <person name="Wang H."/>
            <person name="Wang A."/>
            <person name="Jiang F."/>
            <person name="Liu H."/>
            <person name="Zhao H."/>
            <person name="Xu D."/>
            <person name="Zhang Y."/>
        </authorList>
    </citation>
    <scope>NUCLEOTIDE SEQUENCE [LARGE SCALE GENOMIC DNA]</scope>
    <source>
        <strain evidence="2">cv. Yunnan</strain>
        <tissue evidence="1">Leaves</tissue>
    </source>
</reference>
<name>A0ACB9ARX1_9ASTR</name>
<evidence type="ECO:0000313" key="2">
    <source>
        <dbReference type="Proteomes" id="UP001056120"/>
    </source>
</evidence>
<keyword evidence="2" id="KW-1185">Reference proteome</keyword>
<comment type="caution">
    <text evidence="1">The sequence shown here is derived from an EMBL/GenBank/DDBJ whole genome shotgun (WGS) entry which is preliminary data.</text>
</comment>